<keyword evidence="5 9" id="KW-0269">Exonuclease</keyword>
<dbReference type="InterPro" id="IPR036397">
    <property type="entry name" value="RNaseH_sf"/>
</dbReference>
<evidence type="ECO:0000256" key="2">
    <source>
        <dbReference type="ARBA" id="ARBA00006357"/>
    </source>
</evidence>
<protein>
    <submittedName>
        <fullName evidence="9">RNA exonuclease NEF-sp</fullName>
    </submittedName>
</protein>
<feature type="compositionally biased region" description="Polar residues" evidence="7">
    <location>
        <begin position="729"/>
        <end position="752"/>
    </location>
</feature>
<dbReference type="EMBL" id="HBUF01199469">
    <property type="protein sequence ID" value="CAG6661387.1"/>
    <property type="molecule type" value="Transcribed_RNA"/>
</dbReference>
<reference evidence="9" key="1">
    <citation type="submission" date="2021-05" db="EMBL/GenBank/DDBJ databases">
        <authorList>
            <person name="Alioto T."/>
            <person name="Alioto T."/>
            <person name="Gomez Garrido J."/>
        </authorList>
    </citation>
    <scope>NUCLEOTIDE SEQUENCE</scope>
</reference>
<dbReference type="InterPro" id="IPR034922">
    <property type="entry name" value="REX1-like_exo"/>
</dbReference>
<evidence type="ECO:0000313" key="9">
    <source>
        <dbReference type="EMBL" id="CAG6661387.1"/>
    </source>
</evidence>
<evidence type="ECO:0000259" key="8">
    <source>
        <dbReference type="SMART" id="SM00479"/>
    </source>
</evidence>
<keyword evidence="6" id="KW-0539">Nucleus</keyword>
<dbReference type="AlphaFoldDB" id="A0A8D8S4T4"/>
<accession>A0A8D8S4T4</accession>
<sequence length="977" mass="109093">MNARQVQRLENKKRKMDALNEIKSLNDADRRIKRPYSIVNIKPVVKKKSKLMLYLKHQGESAQVNDTGLPQSRIPLFVSDVRDFLLYIVFNKTCPPYTEPRWCNVSKKKIDHTILLVVEGFTLNDYLKHSHQMTGLRDGFVKMEIVPPSSYATSLIHELIMSSKHEESQDVTPSSVKPQGAPTGKASLDSVVPVHTVRSAFPIRTNQNRASETRTVSCEPLTEPNTPSGGTETKFESVDQPSGPESKEKATDVESSNILESNLESSLSGAADSSPSCCLPESDKFPRTMLLLSALQMIEEDYPIPLRGELSARFSKYINTKDVYSEVTPHSPLFGLDCEMCKTGNDRTELTRVTLVDEHENVIYESLVKPYNTITNYLTPYSGITRALLDPVATRLEDAQRALIERLPSDAILVGQSLNCDLHALKMMHPYVIDTSVIFNTTGVRTHKPKLKTLASHFLGMEIQNSSDGTVGHCSKEDAIAALKLVRLKLSKDPQYGDTVALQRCIRNINSKLSCPGEVRNLCAYFDKILTKKKDTQVEKSALVLTTDKEADVEYKRYLATYRTTCKLITGNKTSPASSDKTTPASSDKTTPSSDNTNKAEHNPSEKWSTSSLNGKHTANDLKSVETRIAETSPHRNQFKTDNKLNDESMDTVCSEESGNSNTSNSQSKSNNCKRKISSPSIHNQISNNTTIPSLVDLAELEETSCSSPSKIKKDNRDAATGGDRRSLTNHTKVTSKLNTHTKVDNRSQANNVKDDTKVDTSILANNVKDLIDKVNSNVVLLDEKDECRETIINNSDNEQEERMVVKNCSKNCKERSEEDIRVVTSQKSGSEIPKITSNRQNPPPKTLENSQTKKSLEKSQIYKTVENSETNKTTLEDFQTLVDDDTHKQLVREILQVSPHKELVIGHTKVNDRFAALNTMVDELENGLAENQLLVVLSVPENEQDRSSGVCFVYASLNQKRIESKLRLNDVDRCTF</sequence>
<dbReference type="FunFam" id="3.30.420.10:FF:000019">
    <property type="entry name" value="RNA exonuclease NEF-sp"/>
    <property type="match status" value="1"/>
</dbReference>
<dbReference type="GO" id="GO:0003676">
    <property type="term" value="F:nucleic acid binding"/>
    <property type="evidence" value="ECO:0007669"/>
    <property type="project" value="InterPro"/>
</dbReference>
<evidence type="ECO:0000256" key="3">
    <source>
        <dbReference type="ARBA" id="ARBA00022722"/>
    </source>
</evidence>
<feature type="compositionally biased region" description="Polar residues" evidence="7">
    <location>
        <begin position="678"/>
        <end position="688"/>
    </location>
</feature>
<feature type="compositionally biased region" description="Polar residues" evidence="7">
    <location>
        <begin position="204"/>
        <end position="216"/>
    </location>
</feature>
<proteinExistence type="inferred from homology"/>
<evidence type="ECO:0000256" key="7">
    <source>
        <dbReference type="SAM" id="MobiDB-lite"/>
    </source>
</evidence>
<feature type="compositionally biased region" description="Basic and acidic residues" evidence="7">
    <location>
        <begin position="712"/>
        <end position="727"/>
    </location>
</feature>
<feature type="region of interest" description="Disordered" evidence="7">
    <location>
        <begin position="573"/>
        <end position="688"/>
    </location>
</feature>
<keyword evidence="4" id="KW-0378">Hydrolase</keyword>
<feature type="compositionally biased region" description="Polar residues" evidence="7">
    <location>
        <begin position="573"/>
        <end position="597"/>
    </location>
</feature>
<dbReference type="InterPro" id="IPR047021">
    <property type="entry name" value="REXO1/3/4-like"/>
</dbReference>
<feature type="compositionally biased region" description="Low complexity" evidence="7">
    <location>
        <begin position="655"/>
        <end position="671"/>
    </location>
</feature>
<dbReference type="GO" id="GO:0004527">
    <property type="term" value="F:exonuclease activity"/>
    <property type="evidence" value="ECO:0007669"/>
    <property type="project" value="UniProtKB-KW"/>
</dbReference>
<evidence type="ECO:0000256" key="1">
    <source>
        <dbReference type="ARBA" id="ARBA00004123"/>
    </source>
</evidence>
<dbReference type="InterPro" id="IPR012337">
    <property type="entry name" value="RNaseH-like_sf"/>
</dbReference>
<feature type="compositionally biased region" description="Polar residues" evidence="7">
    <location>
        <begin position="606"/>
        <end position="617"/>
    </location>
</feature>
<dbReference type="PANTHER" id="PTHR12801:SF82">
    <property type="entry name" value="RNA EXONUCLEASE 5"/>
    <property type="match status" value="1"/>
</dbReference>
<feature type="region of interest" description="Disordered" evidence="7">
    <location>
        <begin position="704"/>
        <end position="753"/>
    </location>
</feature>
<dbReference type="SMART" id="SM00479">
    <property type="entry name" value="EXOIII"/>
    <property type="match status" value="1"/>
</dbReference>
<feature type="compositionally biased region" description="Polar residues" evidence="7">
    <location>
        <begin position="824"/>
        <end position="841"/>
    </location>
</feature>
<evidence type="ECO:0000256" key="4">
    <source>
        <dbReference type="ARBA" id="ARBA00022801"/>
    </source>
</evidence>
<dbReference type="PANTHER" id="PTHR12801">
    <property type="entry name" value="RNA EXONUCLEASE REXO1 / RECO3 FAMILY MEMBER-RELATED"/>
    <property type="match status" value="1"/>
</dbReference>
<name>A0A8D8S4T4_9HEMI</name>
<dbReference type="InterPro" id="IPR013520">
    <property type="entry name" value="Ribonucl_H"/>
</dbReference>
<comment type="similarity">
    <text evidence="2">Belongs to the REXO1/REXO3 family.</text>
</comment>
<feature type="compositionally biased region" description="Basic and acidic residues" evidence="7">
    <location>
        <begin position="618"/>
        <end position="629"/>
    </location>
</feature>
<keyword evidence="3" id="KW-0540">Nuclease</keyword>
<dbReference type="Gene3D" id="3.30.420.10">
    <property type="entry name" value="Ribonuclease H-like superfamily/Ribonuclease H"/>
    <property type="match status" value="1"/>
</dbReference>
<feature type="domain" description="Exonuclease" evidence="8">
    <location>
        <begin position="332"/>
        <end position="495"/>
    </location>
</feature>
<comment type="subcellular location">
    <subcellularLocation>
        <location evidence="1">Nucleus</location>
    </subcellularLocation>
</comment>
<organism evidence="9">
    <name type="scientific">Cacopsylla melanoneura</name>
    <dbReference type="NCBI Taxonomy" id="428564"/>
    <lineage>
        <taxon>Eukaryota</taxon>
        <taxon>Metazoa</taxon>
        <taxon>Ecdysozoa</taxon>
        <taxon>Arthropoda</taxon>
        <taxon>Hexapoda</taxon>
        <taxon>Insecta</taxon>
        <taxon>Pterygota</taxon>
        <taxon>Neoptera</taxon>
        <taxon>Paraneoptera</taxon>
        <taxon>Hemiptera</taxon>
        <taxon>Sternorrhyncha</taxon>
        <taxon>Psylloidea</taxon>
        <taxon>Psyllidae</taxon>
        <taxon>Psyllinae</taxon>
        <taxon>Cacopsylla</taxon>
    </lineage>
</organism>
<dbReference type="SUPFAM" id="SSF53098">
    <property type="entry name" value="Ribonuclease H-like"/>
    <property type="match status" value="1"/>
</dbReference>
<dbReference type="CDD" id="cd06145">
    <property type="entry name" value="REX1_like"/>
    <property type="match status" value="1"/>
</dbReference>
<evidence type="ECO:0000256" key="6">
    <source>
        <dbReference type="ARBA" id="ARBA00023242"/>
    </source>
</evidence>
<feature type="region of interest" description="Disordered" evidence="7">
    <location>
        <begin position="164"/>
        <end position="257"/>
    </location>
</feature>
<feature type="region of interest" description="Disordered" evidence="7">
    <location>
        <begin position="820"/>
        <end position="858"/>
    </location>
</feature>
<evidence type="ECO:0000256" key="5">
    <source>
        <dbReference type="ARBA" id="ARBA00022839"/>
    </source>
</evidence>
<dbReference type="GO" id="GO:0005634">
    <property type="term" value="C:nucleus"/>
    <property type="evidence" value="ECO:0007669"/>
    <property type="project" value="UniProtKB-SubCell"/>
</dbReference>